<evidence type="ECO:0000259" key="8">
    <source>
        <dbReference type="PROSITE" id="PS50127"/>
    </source>
</evidence>
<dbReference type="OrthoDB" id="109543at2759"/>
<dbReference type="SUPFAM" id="SSF54495">
    <property type="entry name" value="UBC-like"/>
    <property type="match status" value="1"/>
</dbReference>
<feature type="compositionally biased region" description="Polar residues" evidence="7">
    <location>
        <begin position="101"/>
        <end position="113"/>
    </location>
</feature>
<dbReference type="InterPro" id="IPR016135">
    <property type="entry name" value="UBQ-conjugating_enzyme/RWD"/>
</dbReference>
<dbReference type="CDD" id="cd23802">
    <property type="entry name" value="UBCc_UBE2Q"/>
    <property type="match status" value="1"/>
</dbReference>
<keyword evidence="3" id="KW-0547">Nucleotide-binding</keyword>
<evidence type="ECO:0000256" key="2">
    <source>
        <dbReference type="ARBA" id="ARBA00022679"/>
    </source>
</evidence>
<dbReference type="Pfam" id="PF00179">
    <property type="entry name" value="UQ_con"/>
    <property type="match status" value="1"/>
</dbReference>
<proteinExistence type="predicted"/>
<evidence type="ECO:0000256" key="7">
    <source>
        <dbReference type="SAM" id="MobiDB-lite"/>
    </source>
</evidence>
<dbReference type="FunFam" id="3.10.110.10:FF:000036">
    <property type="entry name" value="ubiquitin-conjugating enzyme E2Q-like protein 1"/>
    <property type="match status" value="1"/>
</dbReference>
<dbReference type="STRING" id="407821.A0A087U8S6"/>
<feature type="domain" description="UBC core" evidence="8">
    <location>
        <begin position="143"/>
        <end position="305"/>
    </location>
</feature>
<keyword evidence="4" id="KW-0833">Ubl conjugation pathway</keyword>
<evidence type="ECO:0000256" key="4">
    <source>
        <dbReference type="ARBA" id="ARBA00022786"/>
    </source>
</evidence>
<keyword evidence="5" id="KW-0067">ATP-binding</keyword>
<dbReference type="GO" id="GO:0061631">
    <property type="term" value="F:ubiquitin conjugating enzyme activity"/>
    <property type="evidence" value="ECO:0007669"/>
    <property type="project" value="UniProtKB-EC"/>
</dbReference>
<evidence type="ECO:0000256" key="3">
    <source>
        <dbReference type="ARBA" id="ARBA00022741"/>
    </source>
</evidence>
<reference evidence="9 10" key="1">
    <citation type="submission" date="2013-11" db="EMBL/GenBank/DDBJ databases">
        <title>Genome sequencing of Stegodyphus mimosarum.</title>
        <authorList>
            <person name="Bechsgaard J."/>
        </authorList>
    </citation>
    <scope>NUCLEOTIDE SEQUENCE [LARGE SCALE GENOMIC DNA]</scope>
</reference>
<comment type="function">
    <text evidence="6">Probable E2 ubiquitin-protein ligase that catalyzes the covalent attachment of ubiquitin to target proteins. May facilitate the monoubiquitination and degradation of MTOR and CCNE1 through interaction with FBXW7.</text>
</comment>
<name>A0A087U8S6_STEMI</name>
<dbReference type="InterPro" id="IPR050113">
    <property type="entry name" value="Ub_conjugating_enzyme"/>
</dbReference>
<dbReference type="PANTHER" id="PTHR24067">
    <property type="entry name" value="UBIQUITIN-CONJUGATING ENZYME E2"/>
    <property type="match status" value="1"/>
</dbReference>
<sequence length="312" mass="34528">MASALRKLFKTSDRHRSGDRAGGWRRKNNSKNGPADSPTHHNHSAAMRFFGHCPSPKMSKRDTNKISPEDGANSQKLASSANGASGVSSHSDSFNACAVDKTSSTGSTASPNRSVRFKSSKSSKTTPKAPIAEGPSLKHTQTVRTRRLMKEFQEITKYSRSLEKPPFVVELVDDNLYEWNVKLFQIDPESDFYHDMQEADIGHVLLNMVFPENFPFSPPFMRVISPHVEKGFVMEGGAICMELLTPRGWASAYTIEAVVMQFAASLVKGQGRIARKCKNGKEFSRKSAEASFRSLVKTHDKYGWVTPPLADG</sequence>
<dbReference type="Proteomes" id="UP000054359">
    <property type="component" value="Unassembled WGS sequence"/>
</dbReference>
<dbReference type="GO" id="GO:0005524">
    <property type="term" value="F:ATP binding"/>
    <property type="evidence" value="ECO:0007669"/>
    <property type="project" value="UniProtKB-KW"/>
</dbReference>
<gene>
    <name evidence="9" type="ORF">X975_15138</name>
</gene>
<evidence type="ECO:0000256" key="1">
    <source>
        <dbReference type="ARBA" id="ARBA00012486"/>
    </source>
</evidence>
<evidence type="ECO:0000256" key="5">
    <source>
        <dbReference type="ARBA" id="ARBA00022840"/>
    </source>
</evidence>
<dbReference type="SMART" id="SM00212">
    <property type="entry name" value="UBCc"/>
    <property type="match status" value="1"/>
</dbReference>
<dbReference type="PROSITE" id="PS50127">
    <property type="entry name" value="UBC_2"/>
    <property type="match status" value="1"/>
</dbReference>
<dbReference type="EC" id="2.3.2.23" evidence="1"/>
<dbReference type="InterPro" id="IPR000608">
    <property type="entry name" value="UBC"/>
</dbReference>
<protein>
    <recommendedName>
        <fullName evidence="1">E2 ubiquitin-conjugating enzyme</fullName>
        <ecNumber evidence="1">2.3.2.23</ecNumber>
    </recommendedName>
</protein>
<feature type="compositionally biased region" description="Basic and acidic residues" evidence="7">
    <location>
        <begin position="10"/>
        <end position="19"/>
    </location>
</feature>
<evidence type="ECO:0000313" key="9">
    <source>
        <dbReference type="EMBL" id="KFM73765.1"/>
    </source>
</evidence>
<feature type="region of interest" description="Disordered" evidence="7">
    <location>
        <begin position="1"/>
        <end position="142"/>
    </location>
</feature>
<keyword evidence="2" id="KW-0808">Transferase</keyword>
<feature type="compositionally biased region" description="Basic and acidic residues" evidence="7">
    <location>
        <begin position="59"/>
        <end position="68"/>
    </location>
</feature>
<evidence type="ECO:0000256" key="6">
    <source>
        <dbReference type="ARBA" id="ARBA00055455"/>
    </source>
</evidence>
<dbReference type="Gene3D" id="3.10.110.10">
    <property type="entry name" value="Ubiquitin Conjugating Enzyme"/>
    <property type="match status" value="1"/>
</dbReference>
<dbReference type="AlphaFoldDB" id="A0A087U8S6"/>
<accession>A0A087U8S6</accession>
<evidence type="ECO:0000313" key="10">
    <source>
        <dbReference type="Proteomes" id="UP000054359"/>
    </source>
</evidence>
<dbReference type="OMA" id="FYHDMQE"/>
<keyword evidence="10" id="KW-1185">Reference proteome</keyword>
<feature type="non-terminal residue" evidence="9">
    <location>
        <position position="312"/>
    </location>
</feature>
<dbReference type="EMBL" id="KK118750">
    <property type="protein sequence ID" value="KFM73765.1"/>
    <property type="molecule type" value="Genomic_DNA"/>
</dbReference>
<organism evidence="9 10">
    <name type="scientific">Stegodyphus mimosarum</name>
    <name type="common">African social velvet spider</name>
    <dbReference type="NCBI Taxonomy" id="407821"/>
    <lineage>
        <taxon>Eukaryota</taxon>
        <taxon>Metazoa</taxon>
        <taxon>Ecdysozoa</taxon>
        <taxon>Arthropoda</taxon>
        <taxon>Chelicerata</taxon>
        <taxon>Arachnida</taxon>
        <taxon>Araneae</taxon>
        <taxon>Araneomorphae</taxon>
        <taxon>Entelegynae</taxon>
        <taxon>Eresoidea</taxon>
        <taxon>Eresidae</taxon>
        <taxon>Stegodyphus</taxon>
    </lineage>
</organism>
<feature type="compositionally biased region" description="Low complexity" evidence="7">
    <location>
        <begin position="78"/>
        <end position="91"/>
    </location>
</feature>